<name>A0AAV7BC65_ENGPU</name>
<sequence length="103" mass="11639">MYGGHASCGLLELPYRALCSARIYSSVSRGAAFTLNRITYTAERFWITDPRKTLPLDTRPPYIRSSLNTDPNHWENSHTAATANKTKFTLRRDKCADIGGQFQ</sequence>
<dbReference type="EMBL" id="WNYA01000005">
    <property type="protein sequence ID" value="KAG8570153.1"/>
    <property type="molecule type" value="Genomic_DNA"/>
</dbReference>
<evidence type="ECO:0000313" key="1">
    <source>
        <dbReference type="EMBL" id="KAG8570153.1"/>
    </source>
</evidence>
<keyword evidence="2" id="KW-1185">Reference proteome</keyword>
<protein>
    <submittedName>
        <fullName evidence="1">Uncharacterized protein</fullName>
    </submittedName>
</protein>
<gene>
    <name evidence="1" type="ORF">GDO81_011119</name>
</gene>
<reference evidence="1" key="1">
    <citation type="thesis" date="2020" institute="ProQuest LLC" country="789 East Eisenhower Parkway, Ann Arbor, MI, USA">
        <title>Comparative Genomics and Chromosome Evolution.</title>
        <authorList>
            <person name="Mudd A.B."/>
        </authorList>
    </citation>
    <scope>NUCLEOTIDE SEQUENCE</scope>
    <source>
        <strain evidence="1">237g6f4</strain>
        <tissue evidence="1">Blood</tissue>
    </source>
</reference>
<comment type="caution">
    <text evidence="1">The sequence shown here is derived from an EMBL/GenBank/DDBJ whole genome shotgun (WGS) entry which is preliminary data.</text>
</comment>
<dbReference type="AlphaFoldDB" id="A0AAV7BC65"/>
<organism evidence="1 2">
    <name type="scientific">Engystomops pustulosus</name>
    <name type="common">Tungara frog</name>
    <name type="synonym">Physalaemus pustulosus</name>
    <dbReference type="NCBI Taxonomy" id="76066"/>
    <lineage>
        <taxon>Eukaryota</taxon>
        <taxon>Metazoa</taxon>
        <taxon>Chordata</taxon>
        <taxon>Craniata</taxon>
        <taxon>Vertebrata</taxon>
        <taxon>Euteleostomi</taxon>
        <taxon>Amphibia</taxon>
        <taxon>Batrachia</taxon>
        <taxon>Anura</taxon>
        <taxon>Neobatrachia</taxon>
        <taxon>Hyloidea</taxon>
        <taxon>Leptodactylidae</taxon>
        <taxon>Leiuperinae</taxon>
        <taxon>Engystomops</taxon>
    </lineage>
</organism>
<accession>A0AAV7BC65</accession>
<proteinExistence type="predicted"/>
<dbReference type="Proteomes" id="UP000824782">
    <property type="component" value="Unassembled WGS sequence"/>
</dbReference>
<evidence type="ECO:0000313" key="2">
    <source>
        <dbReference type="Proteomes" id="UP000824782"/>
    </source>
</evidence>